<feature type="non-terminal residue" evidence="2">
    <location>
        <position position="1"/>
    </location>
</feature>
<gene>
    <name evidence="2" type="ORF">BGZ65_010203</name>
</gene>
<keyword evidence="3" id="KW-1185">Reference proteome</keyword>
<dbReference type="AlphaFoldDB" id="A0A9P6SRT4"/>
<feature type="non-terminal residue" evidence="2">
    <location>
        <position position="98"/>
    </location>
</feature>
<protein>
    <submittedName>
        <fullName evidence="2">Uncharacterized protein</fullName>
    </submittedName>
</protein>
<organism evidence="2 3">
    <name type="scientific">Modicella reniformis</name>
    <dbReference type="NCBI Taxonomy" id="1440133"/>
    <lineage>
        <taxon>Eukaryota</taxon>
        <taxon>Fungi</taxon>
        <taxon>Fungi incertae sedis</taxon>
        <taxon>Mucoromycota</taxon>
        <taxon>Mortierellomycotina</taxon>
        <taxon>Mortierellomycetes</taxon>
        <taxon>Mortierellales</taxon>
        <taxon>Mortierellaceae</taxon>
        <taxon>Modicella</taxon>
    </lineage>
</organism>
<reference evidence="2" key="1">
    <citation type="journal article" date="2020" name="Fungal Divers.">
        <title>Resolving the Mortierellaceae phylogeny through synthesis of multi-gene phylogenetics and phylogenomics.</title>
        <authorList>
            <person name="Vandepol N."/>
            <person name="Liber J."/>
            <person name="Desiro A."/>
            <person name="Na H."/>
            <person name="Kennedy M."/>
            <person name="Barry K."/>
            <person name="Grigoriev I.V."/>
            <person name="Miller A.N."/>
            <person name="O'Donnell K."/>
            <person name="Stajich J.E."/>
            <person name="Bonito G."/>
        </authorList>
    </citation>
    <scope>NUCLEOTIDE SEQUENCE</scope>
    <source>
        <strain evidence="2">MES-2147</strain>
    </source>
</reference>
<evidence type="ECO:0000256" key="1">
    <source>
        <dbReference type="SAM" id="MobiDB-lite"/>
    </source>
</evidence>
<dbReference type="OrthoDB" id="420884at2759"/>
<feature type="region of interest" description="Disordered" evidence="1">
    <location>
        <begin position="1"/>
        <end position="24"/>
    </location>
</feature>
<evidence type="ECO:0000313" key="3">
    <source>
        <dbReference type="Proteomes" id="UP000749646"/>
    </source>
</evidence>
<name>A0A9P6SRT4_9FUNG</name>
<sequence>DRTNDLQKKSKRLAMRPPTAPTWTRNLDDVAQRLKVMELETQAIKEKRRMEFEARQMAMDKEVEDCLMKIREERETAIRIREEAVKQAQMEKERKDQS</sequence>
<evidence type="ECO:0000313" key="2">
    <source>
        <dbReference type="EMBL" id="KAF9994200.1"/>
    </source>
</evidence>
<comment type="caution">
    <text evidence="2">The sequence shown here is derived from an EMBL/GenBank/DDBJ whole genome shotgun (WGS) entry which is preliminary data.</text>
</comment>
<accession>A0A9P6SRT4</accession>
<proteinExistence type="predicted"/>
<dbReference type="Proteomes" id="UP000749646">
    <property type="component" value="Unassembled WGS sequence"/>
</dbReference>
<dbReference type="EMBL" id="JAAAHW010001636">
    <property type="protein sequence ID" value="KAF9994200.1"/>
    <property type="molecule type" value="Genomic_DNA"/>
</dbReference>